<evidence type="ECO:0000256" key="1">
    <source>
        <dbReference type="ARBA" id="ARBA00022432"/>
    </source>
</evidence>
<name>A0A4P6KBB2_9MICO</name>
<dbReference type="PROSITE" id="PS51463">
    <property type="entry name" value="P_GLUCOSE_ISOMERASE_3"/>
    <property type="match status" value="1"/>
</dbReference>
<organism evidence="4 5">
    <name type="scientific">Leucobacter triazinivorans</name>
    <dbReference type="NCBI Taxonomy" id="1784719"/>
    <lineage>
        <taxon>Bacteria</taxon>
        <taxon>Bacillati</taxon>
        <taxon>Actinomycetota</taxon>
        <taxon>Actinomycetes</taxon>
        <taxon>Micrococcales</taxon>
        <taxon>Microbacteriaceae</taxon>
        <taxon>Leucobacter</taxon>
    </lineage>
</organism>
<keyword evidence="1" id="KW-0312">Gluconeogenesis</keyword>
<dbReference type="EMBL" id="CP035806">
    <property type="protein sequence ID" value="QBE47566.1"/>
    <property type="molecule type" value="Genomic_DNA"/>
</dbReference>
<keyword evidence="2" id="KW-0324">Glycolysis</keyword>
<gene>
    <name evidence="4" type="ORF">EVS81_00905</name>
</gene>
<dbReference type="AlphaFoldDB" id="A0A4P6KBB2"/>
<dbReference type="Proteomes" id="UP000289260">
    <property type="component" value="Chromosome"/>
</dbReference>
<keyword evidence="3 4" id="KW-0413">Isomerase</keyword>
<reference evidence="4 5" key="1">
    <citation type="submission" date="2019-02" db="EMBL/GenBank/DDBJ databases">
        <authorList>
            <person name="Sun L."/>
            <person name="Pan D."/>
            <person name="Wu X."/>
        </authorList>
    </citation>
    <scope>NUCLEOTIDE SEQUENCE [LARGE SCALE GENOMIC DNA]</scope>
    <source>
        <strain evidence="4 5">JW-1</strain>
    </source>
</reference>
<dbReference type="OrthoDB" id="140919at2"/>
<evidence type="ECO:0000256" key="2">
    <source>
        <dbReference type="ARBA" id="ARBA00023152"/>
    </source>
</evidence>
<dbReference type="PANTHER" id="PTHR11469">
    <property type="entry name" value="GLUCOSE-6-PHOSPHATE ISOMERASE"/>
    <property type="match status" value="1"/>
</dbReference>
<dbReference type="GO" id="GO:0005829">
    <property type="term" value="C:cytosol"/>
    <property type="evidence" value="ECO:0007669"/>
    <property type="project" value="TreeGrafter"/>
</dbReference>
<dbReference type="GO" id="GO:0097367">
    <property type="term" value="F:carbohydrate derivative binding"/>
    <property type="evidence" value="ECO:0007669"/>
    <property type="project" value="InterPro"/>
</dbReference>
<dbReference type="GO" id="GO:0006096">
    <property type="term" value="P:glycolytic process"/>
    <property type="evidence" value="ECO:0007669"/>
    <property type="project" value="UniProtKB-KW"/>
</dbReference>
<dbReference type="PRINTS" id="PR00662">
    <property type="entry name" value="G6PISOMERASE"/>
</dbReference>
<evidence type="ECO:0000313" key="4">
    <source>
        <dbReference type="EMBL" id="QBE47566.1"/>
    </source>
</evidence>
<dbReference type="GO" id="GO:0006094">
    <property type="term" value="P:gluconeogenesis"/>
    <property type="evidence" value="ECO:0007669"/>
    <property type="project" value="UniProtKB-KW"/>
</dbReference>
<dbReference type="KEGG" id="ltr:EVS81_00905"/>
<accession>A0A4P6KBB2</accession>
<dbReference type="InterPro" id="IPR046348">
    <property type="entry name" value="SIS_dom_sf"/>
</dbReference>
<dbReference type="Gene3D" id="3.40.50.10490">
    <property type="entry name" value="Glucose-6-phosphate isomerase like protein, domain 1"/>
    <property type="match status" value="2"/>
</dbReference>
<dbReference type="RefSeq" id="WP_130108724.1">
    <property type="nucleotide sequence ID" value="NZ_CP035806.1"/>
</dbReference>
<protein>
    <submittedName>
        <fullName evidence="4">Glucose-6-phosphate isomerase</fullName>
    </submittedName>
</protein>
<proteinExistence type="predicted"/>
<dbReference type="PANTHER" id="PTHR11469:SF1">
    <property type="entry name" value="GLUCOSE-6-PHOSPHATE ISOMERASE"/>
    <property type="match status" value="1"/>
</dbReference>
<dbReference type="GO" id="GO:0051156">
    <property type="term" value="P:glucose 6-phosphate metabolic process"/>
    <property type="evidence" value="ECO:0007669"/>
    <property type="project" value="TreeGrafter"/>
</dbReference>
<sequence>MSVQLSIGSGIASFDEPLQRLVSERVAGRIFERDAALWGRPAEPEAAIRLGWTDFIRTAEQLIPRIDGLRAELLSQGVDRFVLCGMGGSSLAPAVITRWAGVELTMIDSTHPDAVRRVLDPEALARTAVVVSSKSGSTIETRSHLAAFTEAFRGAGIDPADRIVIVTDPGSPLDGESRAAGRRVFTADPHVGGRFSALTAFGLVPAGLAGADLRTLVADAQRVRASLASDTTENPALRLAAAISAGLPERFVLAVSEVDGSDWGFGAWIEQLVAESTGKEGRGVLPIALPVSSAEFATPPDNTLRVRTGADLPSSDGDWELATAGALGAQILTWEVATAALGRIMGIDPFDQPDVEAAKVAARAALGAPSEERGTSVDPPAPVRLAEQVRGAVPRGGYLAIQAYVDPAGRCAAALRRLRERLAAALGVPVALGFGPSYLHSVGQLHKGGPALGAFLQVIEVADRDLMIPGGESSFGALIAAQARGDRDVLRERGRPVLVLALAGPNDSSLDEFLAAL</sequence>
<dbReference type="GO" id="GO:0004347">
    <property type="term" value="F:glucose-6-phosphate isomerase activity"/>
    <property type="evidence" value="ECO:0007669"/>
    <property type="project" value="InterPro"/>
</dbReference>
<dbReference type="GO" id="GO:0048029">
    <property type="term" value="F:monosaccharide binding"/>
    <property type="evidence" value="ECO:0007669"/>
    <property type="project" value="TreeGrafter"/>
</dbReference>
<dbReference type="InterPro" id="IPR001672">
    <property type="entry name" value="G6P_Isomerase"/>
</dbReference>
<keyword evidence="5" id="KW-1185">Reference proteome</keyword>
<evidence type="ECO:0000313" key="5">
    <source>
        <dbReference type="Proteomes" id="UP000289260"/>
    </source>
</evidence>
<evidence type="ECO:0000256" key="3">
    <source>
        <dbReference type="ARBA" id="ARBA00023235"/>
    </source>
</evidence>
<dbReference type="SUPFAM" id="SSF53697">
    <property type="entry name" value="SIS domain"/>
    <property type="match status" value="1"/>
</dbReference>